<dbReference type="AlphaFoldDB" id="A0AAD7EGY3"/>
<protein>
    <submittedName>
        <fullName evidence="2">Uncharacterized protein</fullName>
    </submittedName>
</protein>
<dbReference type="EMBL" id="JARIHO010000046">
    <property type="protein sequence ID" value="KAJ7323624.1"/>
    <property type="molecule type" value="Genomic_DNA"/>
</dbReference>
<comment type="caution">
    <text evidence="2">The sequence shown here is derived from an EMBL/GenBank/DDBJ whole genome shotgun (WGS) entry which is preliminary data.</text>
</comment>
<feature type="region of interest" description="Disordered" evidence="1">
    <location>
        <begin position="223"/>
        <end position="247"/>
    </location>
</feature>
<evidence type="ECO:0000313" key="2">
    <source>
        <dbReference type="EMBL" id="KAJ7323624.1"/>
    </source>
</evidence>
<sequence length="247" mass="26726">MSDIGIALATANDNSWAKRQTETGGDHDSSKLLCEESRTRGVVSPDASPTIFQMDTDLHDSFTHNRLSTDKPYMDFELEIQPSATPDFTSYYTAGEASLRLSLGVLYSADTSVCIDGEKYSTMLAAKKAELAAANAARTAEHLLNAHTPVGLRIEDDPSPIDYHHRLELVATVPLVVLGNISTCPMAHYLQPGLPAPIILPAHEASGSHPVFPIAQPKVVEEPLEATSARLMRSEGTHDPTPPSTRR</sequence>
<organism evidence="2 3">
    <name type="scientific">Mycena albidolilacea</name>
    <dbReference type="NCBI Taxonomy" id="1033008"/>
    <lineage>
        <taxon>Eukaryota</taxon>
        <taxon>Fungi</taxon>
        <taxon>Dikarya</taxon>
        <taxon>Basidiomycota</taxon>
        <taxon>Agaricomycotina</taxon>
        <taxon>Agaricomycetes</taxon>
        <taxon>Agaricomycetidae</taxon>
        <taxon>Agaricales</taxon>
        <taxon>Marasmiineae</taxon>
        <taxon>Mycenaceae</taxon>
        <taxon>Mycena</taxon>
    </lineage>
</organism>
<gene>
    <name evidence="2" type="ORF">DFH08DRAFT_969169</name>
</gene>
<keyword evidence="3" id="KW-1185">Reference proteome</keyword>
<dbReference type="Proteomes" id="UP001218218">
    <property type="component" value="Unassembled WGS sequence"/>
</dbReference>
<proteinExistence type="predicted"/>
<name>A0AAD7EGY3_9AGAR</name>
<accession>A0AAD7EGY3</accession>
<evidence type="ECO:0000256" key="1">
    <source>
        <dbReference type="SAM" id="MobiDB-lite"/>
    </source>
</evidence>
<evidence type="ECO:0000313" key="3">
    <source>
        <dbReference type="Proteomes" id="UP001218218"/>
    </source>
</evidence>
<reference evidence="2" key="1">
    <citation type="submission" date="2023-03" db="EMBL/GenBank/DDBJ databases">
        <title>Massive genome expansion in bonnet fungi (Mycena s.s.) driven by repeated elements and novel gene families across ecological guilds.</title>
        <authorList>
            <consortium name="Lawrence Berkeley National Laboratory"/>
            <person name="Harder C.B."/>
            <person name="Miyauchi S."/>
            <person name="Viragh M."/>
            <person name="Kuo A."/>
            <person name="Thoen E."/>
            <person name="Andreopoulos B."/>
            <person name="Lu D."/>
            <person name="Skrede I."/>
            <person name="Drula E."/>
            <person name="Henrissat B."/>
            <person name="Morin E."/>
            <person name="Kohler A."/>
            <person name="Barry K."/>
            <person name="LaButti K."/>
            <person name="Morin E."/>
            <person name="Salamov A."/>
            <person name="Lipzen A."/>
            <person name="Mereny Z."/>
            <person name="Hegedus B."/>
            <person name="Baldrian P."/>
            <person name="Stursova M."/>
            <person name="Weitz H."/>
            <person name="Taylor A."/>
            <person name="Grigoriev I.V."/>
            <person name="Nagy L.G."/>
            <person name="Martin F."/>
            <person name="Kauserud H."/>
        </authorList>
    </citation>
    <scope>NUCLEOTIDE SEQUENCE</scope>
    <source>
        <strain evidence="2">CBHHK002</strain>
    </source>
</reference>